<sequence>QFKAQNTDMSDPHENQIETEYLELMNKLPTLNEKIEKTNFTDIKKAHFKAEAEKIIWIRCSI</sequence>
<evidence type="ECO:0000313" key="2">
    <source>
        <dbReference type="Proteomes" id="UP000681720"/>
    </source>
</evidence>
<dbReference type="EMBL" id="CAJOBJ010327217">
    <property type="protein sequence ID" value="CAF5177067.1"/>
    <property type="molecule type" value="Genomic_DNA"/>
</dbReference>
<gene>
    <name evidence="1" type="ORF">GIL414_LOCUS68048</name>
</gene>
<evidence type="ECO:0000313" key="1">
    <source>
        <dbReference type="EMBL" id="CAF5177067.1"/>
    </source>
</evidence>
<feature type="non-terminal residue" evidence="1">
    <location>
        <position position="1"/>
    </location>
</feature>
<proteinExistence type="predicted"/>
<dbReference type="Proteomes" id="UP000681720">
    <property type="component" value="Unassembled WGS sequence"/>
</dbReference>
<dbReference type="AlphaFoldDB" id="A0A8S3H6V5"/>
<reference evidence="1" key="1">
    <citation type="submission" date="2021-02" db="EMBL/GenBank/DDBJ databases">
        <authorList>
            <person name="Nowell W R."/>
        </authorList>
    </citation>
    <scope>NUCLEOTIDE SEQUENCE</scope>
</reference>
<name>A0A8S3H6V5_9BILA</name>
<organism evidence="1 2">
    <name type="scientific">Rotaria magnacalcarata</name>
    <dbReference type="NCBI Taxonomy" id="392030"/>
    <lineage>
        <taxon>Eukaryota</taxon>
        <taxon>Metazoa</taxon>
        <taxon>Spiralia</taxon>
        <taxon>Gnathifera</taxon>
        <taxon>Rotifera</taxon>
        <taxon>Eurotatoria</taxon>
        <taxon>Bdelloidea</taxon>
        <taxon>Philodinida</taxon>
        <taxon>Philodinidae</taxon>
        <taxon>Rotaria</taxon>
    </lineage>
</organism>
<comment type="caution">
    <text evidence="1">The sequence shown here is derived from an EMBL/GenBank/DDBJ whole genome shotgun (WGS) entry which is preliminary data.</text>
</comment>
<accession>A0A8S3H6V5</accession>
<protein>
    <submittedName>
        <fullName evidence="1">Uncharacterized protein</fullName>
    </submittedName>
</protein>